<dbReference type="SUPFAM" id="SSF51735">
    <property type="entry name" value="NAD(P)-binding Rossmann-fold domains"/>
    <property type="match status" value="1"/>
</dbReference>
<gene>
    <name evidence="8" type="ORF">GCM10007103_33910</name>
</gene>
<keyword evidence="9" id="KW-1185">Reference proteome</keyword>
<keyword evidence="3 5" id="KW-0560">Oxidoreductase</keyword>
<reference evidence="8" key="1">
    <citation type="journal article" date="2014" name="Int. J. Syst. Evol. Microbiol.">
        <title>Complete genome sequence of Corynebacterium casei LMG S-19264T (=DSM 44701T), isolated from a smear-ripened cheese.</title>
        <authorList>
            <consortium name="US DOE Joint Genome Institute (JGI-PGF)"/>
            <person name="Walter F."/>
            <person name="Albersmeier A."/>
            <person name="Kalinowski J."/>
            <person name="Ruckert C."/>
        </authorList>
    </citation>
    <scope>NUCLEOTIDE SEQUENCE</scope>
    <source>
        <strain evidence="8">KCTC 12719</strain>
    </source>
</reference>
<evidence type="ECO:0000256" key="2">
    <source>
        <dbReference type="ARBA" id="ARBA00022605"/>
    </source>
</evidence>
<evidence type="ECO:0000313" key="9">
    <source>
        <dbReference type="Proteomes" id="UP000610456"/>
    </source>
</evidence>
<dbReference type="AlphaFoldDB" id="A0A918SKQ9"/>
<evidence type="ECO:0000313" key="8">
    <source>
        <dbReference type="EMBL" id="GHA50370.1"/>
    </source>
</evidence>
<evidence type="ECO:0000256" key="5">
    <source>
        <dbReference type="RuleBase" id="RU003719"/>
    </source>
</evidence>
<dbReference type="Gene3D" id="3.40.50.720">
    <property type="entry name" value="NAD(P)-binding Rossmann-like Domain"/>
    <property type="match status" value="2"/>
</dbReference>
<dbReference type="InterPro" id="IPR050857">
    <property type="entry name" value="D-2-hydroxyacid_DH"/>
</dbReference>
<comment type="caution">
    <text evidence="8">The sequence shown here is derived from an EMBL/GenBank/DDBJ whole genome shotgun (WGS) entry which is preliminary data.</text>
</comment>
<protein>
    <submittedName>
        <fullName evidence="8">3-phosphoglycerate dehydrogenase</fullName>
    </submittedName>
</protein>
<accession>A0A918SKQ9</accession>
<dbReference type="PANTHER" id="PTHR42789">
    <property type="entry name" value="D-ISOMER SPECIFIC 2-HYDROXYACID DEHYDROGENASE FAMILY PROTEIN (AFU_ORTHOLOGUE AFUA_6G10090)"/>
    <property type="match status" value="1"/>
</dbReference>
<dbReference type="Pfam" id="PF00389">
    <property type="entry name" value="2-Hacid_dh"/>
    <property type="match status" value="1"/>
</dbReference>
<feature type="domain" description="D-isomer specific 2-hydroxyacid dehydrogenase catalytic" evidence="6">
    <location>
        <begin position="3"/>
        <end position="308"/>
    </location>
</feature>
<evidence type="ECO:0000259" key="6">
    <source>
        <dbReference type="Pfam" id="PF00389"/>
    </source>
</evidence>
<organism evidence="8 9">
    <name type="scientific">Salinimicrobium marinum</name>
    <dbReference type="NCBI Taxonomy" id="680283"/>
    <lineage>
        <taxon>Bacteria</taxon>
        <taxon>Pseudomonadati</taxon>
        <taxon>Bacteroidota</taxon>
        <taxon>Flavobacteriia</taxon>
        <taxon>Flavobacteriales</taxon>
        <taxon>Flavobacteriaceae</taxon>
        <taxon>Salinimicrobium</taxon>
    </lineage>
</organism>
<dbReference type="SUPFAM" id="SSF52283">
    <property type="entry name" value="Formate/glycerate dehydrogenase catalytic domain-like"/>
    <property type="match status" value="1"/>
</dbReference>
<dbReference type="GO" id="GO:0051287">
    <property type="term" value="F:NAD binding"/>
    <property type="evidence" value="ECO:0007669"/>
    <property type="project" value="InterPro"/>
</dbReference>
<name>A0A918SKQ9_9FLAO</name>
<keyword evidence="2" id="KW-0028">Amino-acid biosynthesis</keyword>
<dbReference type="GO" id="GO:0008652">
    <property type="term" value="P:amino acid biosynthetic process"/>
    <property type="evidence" value="ECO:0007669"/>
    <property type="project" value="UniProtKB-KW"/>
</dbReference>
<dbReference type="RefSeq" id="WP_189606257.1">
    <property type="nucleotide sequence ID" value="NZ_BMXB01000023.1"/>
</dbReference>
<comment type="similarity">
    <text evidence="1 5">Belongs to the D-isomer specific 2-hydroxyacid dehydrogenase family.</text>
</comment>
<dbReference type="PROSITE" id="PS00671">
    <property type="entry name" value="D_2_HYDROXYACID_DH_3"/>
    <property type="match status" value="1"/>
</dbReference>
<dbReference type="Proteomes" id="UP000610456">
    <property type="component" value="Unassembled WGS sequence"/>
</dbReference>
<reference evidence="8" key="2">
    <citation type="submission" date="2020-09" db="EMBL/GenBank/DDBJ databases">
        <authorList>
            <person name="Sun Q."/>
            <person name="Kim S."/>
        </authorList>
    </citation>
    <scope>NUCLEOTIDE SEQUENCE</scope>
    <source>
        <strain evidence="8">KCTC 12719</strain>
    </source>
</reference>
<dbReference type="InterPro" id="IPR029752">
    <property type="entry name" value="D-isomer_DH_CS1"/>
</dbReference>
<evidence type="ECO:0000256" key="1">
    <source>
        <dbReference type="ARBA" id="ARBA00005854"/>
    </source>
</evidence>
<dbReference type="InterPro" id="IPR006140">
    <property type="entry name" value="D-isomer_DH_NAD-bd"/>
</dbReference>
<dbReference type="GO" id="GO:0016616">
    <property type="term" value="F:oxidoreductase activity, acting on the CH-OH group of donors, NAD or NADP as acceptor"/>
    <property type="evidence" value="ECO:0007669"/>
    <property type="project" value="InterPro"/>
</dbReference>
<keyword evidence="4" id="KW-0520">NAD</keyword>
<dbReference type="Pfam" id="PF02826">
    <property type="entry name" value="2-Hacid_dh_C"/>
    <property type="match status" value="1"/>
</dbReference>
<dbReference type="InterPro" id="IPR036291">
    <property type="entry name" value="NAD(P)-bd_dom_sf"/>
</dbReference>
<evidence type="ECO:0000256" key="4">
    <source>
        <dbReference type="ARBA" id="ARBA00023027"/>
    </source>
</evidence>
<evidence type="ECO:0000256" key="3">
    <source>
        <dbReference type="ARBA" id="ARBA00023002"/>
    </source>
</evidence>
<dbReference type="PANTHER" id="PTHR42789:SF1">
    <property type="entry name" value="D-ISOMER SPECIFIC 2-HYDROXYACID DEHYDROGENASE FAMILY PROTEIN (AFU_ORTHOLOGUE AFUA_6G10090)"/>
    <property type="match status" value="1"/>
</dbReference>
<dbReference type="InterPro" id="IPR006139">
    <property type="entry name" value="D-isomer_2_OHA_DH_cat_dom"/>
</dbReference>
<proteinExistence type="inferred from homology"/>
<dbReference type="InterPro" id="IPR029753">
    <property type="entry name" value="D-isomer_DH_CS"/>
</dbReference>
<evidence type="ECO:0000259" key="7">
    <source>
        <dbReference type="Pfam" id="PF02826"/>
    </source>
</evidence>
<dbReference type="PROSITE" id="PS00065">
    <property type="entry name" value="D_2_HYDROXYACID_DH_1"/>
    <property type="match status" value="1"/>
</dbReference>
<feature type="domain" description="D-isomer specific 2-hydroxyacid dehydrogenase NAD-binding" evidence="7">
    <location>
        <begin position="111"/>
        <end position="289"/>
    </location>
</feature>
<sequence>MKVLITEPLDFGRENLKLLEEIAEVKKGPFSRPDLLKAVGDVDVLMIRLEHIVNEEVFEKANKLKFILTPTTGLNHIDMDAAGKREVKIISLKGESEFLAGIPSTAEHTWALMLSLLRKIPAAHKHVMQGEWKRDEFKSHNIYHYKLGILGFGRVGKQIAEYAKVFKMPFVFYDTDPNLKDQANAVEDLEQFMEEIDILSIHIPLNLENTQFLNEANLKYLKRTAYIINTSRGEVIDEAILADMLINKKISGLATDVLASELSSKSRSNNPLIKAAQHLDNIIITPHIAGATYESMWRTEEFVITKWMEILQA</sequence>
<dbReference type="EMBL" id="BMXB01000023">
    <property type="protein sequence ID" value="GHA50370.1"/>
    <property type="molecule type" value="Genomic_DNA"/>
</dbReference>